<proteinExistence type="predicted"/>
<dbReference type="AlphaFoldDB" id="A0A8S9JX19"/>
<name>A0A8S9JX19_BRACR</name>
<sequence>MQHMFSDKSEKAKINEPKRIALKLAKPLPKLKLPKLKVPKLPKVPKLKVPKAPTMPT</sequence>
<dbReference type="EMBL" id="QGKY02000246">
    <property type="protein sequence ID" value="KAF2586554.1"/>
    <property type="molecule type" value="Genomic_DNA"/>
</dbReference>
<organism evidence="1">
    <name type="scientific">Brassica cretica</name>
    <name type="common">Mustard</name>
    <dbReference type="NCBI Taxonomy" id="69181"/>
    <lineage>
        <taxon>Eukaryota</taxon>
        <taxon>Viridiplantae</taxon>
        <taxon>Streptophyta</taxon>
        <taxon>Embryophyta</taxon>
        <taxon>Tracheophyta</taxon>
        <taxon>Spermatophyta</taxon>
        <taxon>Magnoliopsida</taxon>
        <taxon>eudicotyledons</taxon>
        <taxon>Gunneridae</taxon>
        <taxon>Pentapetalae</taxon>
        <taxon>rosids</taxon>
        <taxon>malvids</taxon>
        <taxon>Brassicales</taxon>
        <taxon>Brassicaceae</taxon>
        <taxon>Brassiceae</taxon>
        <taxon>Brassica</taxon>
    </lineage>
</organism>
<accession>A0A8S9JX19</accession>
<gene>
    <name evidence="1" type="ORF">F2Q70_00036971</name>
</gene>
<evidence type="ECO:0000313" key="1">
    <source>
        <dbReference type="EMBL" id="KAF2586554.1"/>
    </source>
</evidence>
<comment type="caution">
    <text evidence="1">The sequence shown here is derived from an EMBL/GenBank/DDBJ whole genome shotgun (WGS) entry which is preliminary data.</text>
</comment>
<reference evidence="1" key="1">
    <citation type="submission" date="2019-12" db="EMBL/GenBank/DDBJ databases">
        <title>Genome sequencing and annotation of Brassica cretica.</title>
        <authorList>
            <person name="Studholme D.J."/>
            <person name="Sarris P.F."/>
        </authorList>
    </citation>
    <scope>NUCLEOTIDE SEQUENCE</scope>
    <source>
        <strain evidence="1">PFS-102/07</strain>
        <tissue evidence="1">Leaf</tissue>
    </source>
</reference>
<protein>
    <submittedName>
        <fullName evidence="1">Uncharacterized protein</fullName>
    </submittedName>
</protein>